<proteinExistence type="predicted"/>
<dbReference type="GO" id="GO:0046872">
    <property type="term" value="F:metal ion binding"/>
    <property type="evidence" value="ECO:0007669"/>
    <property type="project" value="UniProtKB-KW"/>
</dbReference>
<dbReference type="Proteomes" id="UP000236161">
    <property type="component" value="Unassembled WGS sequence"/>
</dbReference>
<evidence type="ECO:0000313" key="5">
    <source>
        <dbReference type="Proteomes" id="UP000236161"/>
    </source>
</evidence>
<accession>A0A2I0AIP3</accession>
<gene>
    <name evidence="4" type="primary">GA3OX1</name>
    <name evidence="4" type="ORF">AXF42_Ash006612</name>
</gene>
<keyword evidence="4" id="KW-0223">Dioxygenase</keyword>
<keyword evidence="5" id="KW-1185">Reference proteome</keyword>
<evidence type="ECO:0000256" key="1">
    <source>
        <dbReference type="ARBA" id="ARBA00022723"/>
    </source>
</evidence>
<keyword evidence="4" id="KW-0560">Oxidoreductase</keyword>
<evidence type="ECO:0000313" key="4">
    <source>
        <dbReference type="EMBL" id="PKA55410.1"/>
    </source>
</evidence>
<reference evidence="4 5" key="1">
    <citation type="journal article" date="2017" name="Nature">
        <title>The Apostasia genome and the evolution of orchids.</title>
        <authorList>
            <person name="Zhang G.Q."/>
            <person name="Liu K.W."/>
            <person name="Li Z."/>
            <person name="Lohaus R."/>
            <person name="Hsiao Y.Y."/>
            <person name="Niu S.C."/>
            <person name="Wang J.Y."/>
            <person name="Lin Y.C."/>
            <person name="Xu Q."/>
            <person name="Chen L.J."/>
            <person name="Yoshida K."/>
            <person name="Fujiwara S."/>
            <person name="Wang Z.W."/>
            <person name="Zhang Y.Q."/>
            <person name="Mitsuda N."/>
            <person name="Wang M."/>
            <person name="Liu G.H."/>
            <person name="Pecoraro L."/>
            <person name="Huang H.X."/>
            <person name="Xiao X.J."/>
            <person name="Lin M."/>
            <person name="Wu X.Y."/>
            <person name="Wu W.L."/>
            <person name="Chen Y.Y."/>
            <person name="Chang S.B."/>
            <person name="Sakamoto S."/>
            <person name="Ohme-Takagi M."/>
            <person name="Yagi M."/>
            <person name="Zeng S.J."/>
            <person name="Shen C.Y."/>
            <person name="Yeh C.M."/>
            <person name="Luo Y.B."/>
            <person name="Tsai W.C."/>
            <person name="Van de Peer Y."/>
            <person name="Liu Z.J."/>
        </authorList>
    </citation>
    <scope>NUCLEOTIDE SEQUENCE [LARGE SCALE GENOMIC DNA]</scope>
    <source>
        <strain evidence="5">cv. Shenzhen</strain>
        <tissue evidence="4">Stem</tissue>
    </source>
</reference>
<protein>
    <submittedName>
        <fullName evidence="4">Gibberellin 3-beta-dioxygenase 1</fullName>
        <ecNumber evidence="4">1.14.11.15</ecNumber>
    </submittedName>
</protein>
<dbReference type="InterPro" id="IPR044861">
    <property type="entry name" value="IPNS-like_FE2OG_OXY"/>
</dbReference>
<name>A0A2I0AIP3_9ASPA</name>
<evidence type="ECO:0000256" key="2">
    <source>
        <dbReference type="ARBA" id="ARBA00023004"/>
    </source>
</evidence>
<dbReference type="OrthoDB" id="288590at2759"/>
<dbReference type="SUPFAM" id="SSF51197">
    <property type="entry name" value="Clavaminate synthase-like"/>
    <property type="match status" value="1"/>
</dbReference>
<dbReference type="EC" id="1.14.11.15" evidence="4"/>
<keyword evidence="1" id="KW-0479">Metal-binding</keyword>
<dbReference type="Pfam" id="PF03171">
    <property type="entry name" value="2OG-FeII_Oxy"/>
    <property type="match status" value="1"/>
</dbReference>
<dbReference type="PANTHER" id="PTHR47991">
    <property type="entry name" value="OXOGLUTARATE/IRON-DEPENDENT DIOXYGENASE"/>
    <property type="match status" value="1"/>
</dbReference>
<organism evidence="4 5">
    <name type="scientific">Apostasia shenzhenica</name>
    <dbReference type="NCBI Taxonomy" id="1088818"/>
    <lineage>
        <taxon>Eukaryota</taxon>
        <taxon>Viridiplantae</taxon>
        <taxon>Streptophyta</taxon>
        <taxon>Embryophyta</taxon>
        <taxon>Tracheophyta</taxon>
        <taxon>Spermatophyta</taxon>
        <taxon>Magnoliopsida</taxon>
        <taxon>Liliopsida</taxon>
        <taxon>Asparagales</taxon>
        <taxon>Orchidaceae</taxon>
        <taxon>Apostasioideae</taxon>
        <taxon>Apostasia</taxon>
    </lineage>
</organism>
<dbReference type="AlphaFoldDB" id="A0A2I0AIP3"/>
<dbReference type="STRING" id="1088818.A0A2I0AIP3"/>
<feature type="domain" description="Isopenicillin N synthase-like Fe(2+) 2OG dioxygenase" evidence="3">
    <location>
        <begin position="2"/>
        <end position="51"/>
    </location>
</feature>
<dbReference type="Gene3D" id="2.60.120.330">
    <property type="entry name" value="B-lactam Antibiotic, Isopenicillin N Synthase, Chain"/>
    <property type="match status" value="1"/>
</dbReference>
<dbReference type="GO" id="GO:0016707">
    <property type="term" value="F:gibberellin 3-beta-dioxygenase activity"/>
    <property type="evidence" value="ECO:0007669"/>
    <property type="project" value="UniProtKB-EC"/>
</dbReference>
<dbReference type="EMBL" id="KZ451979">
    <property type="protein sequence ID" value="PKA55410.1"/>
    <property type="molecule type" value="Genomic_DNA"/>
</dbReference>
<evidence type="ECO:0000259" key="3">
    <source>
        <dbReference type="Pfam" id="PF03171"/>
    </source>
</evidence>
<dbReference type="InterPro" id="IPR027443">
    <property type="entry name" value="IPNS-like_sf"/>
</dbReference>
<keyword evidence="2" id="KW-0408">Iron</keyword>
<dbReference type="InterPro" id="IPR050295">
    <property type="entry name" value="Plant_2OG-oxidoreductases"/>
</dbReference>
<sequence>MRHGEWITVHPVPGSFTILVGAFLEIASNGRCKSAVHRTTVDDRAARISVGSGLSPPPENVKITPAPKLVENAKSGAKFRSVTCQEFIQLFQSNSTDKSELDLIRM</sequence>